<reference evidence="2" key="2">
    <citation type="journal article" date="2021" name="PeerJ">
        <title>Extensive microbial diversity within the chicken gut microbiome revealed by metagenomics and culture.</title>
        <authorList>
            <person name="Gilroy R."/>
            <person name="Ravi A."/>
            <person name="Getino M."/>
            <person name="Pursley I."/>
            <person name="Horton D.L."/>
            <person name="Alikhan N.F."/>
            <person name="Baker D."/>
            <person name="Gharbi K."/>
            <person name="Hall N."/>
            <person name="Watson M."/>
            <person name="Adriaenssens E.M."/>
            <person name="Foster-Nyarko E."/>
            <person name="Jarju S."/>
            <person name="Secka A."/>
            <person name="Antonio M."/>
            <person name="Oren A."/>
            <person name="Chaudhuri R.R."/>
            <person name="La Ragione R."/>
            <person name="Hildebrand F."/>
            <person name="Pallen M.J."/>
        </authorList>
    </citation>
    <scope>NUCLEOTIDE SEQUENCE</scope>
    <source>
        <strain evidence="2">ChiHile30-977</strain>
    </source>
</reference>
<dbReference type="GO" id="GO:0006188">
    <property type="term" value="P:IMP biosynthetic process"/>
    <property type="evidence" value="ECO:0007669"/>
    <property type="project" value="InterPro"/>
</dbReference>
<gene>
    <name evidence="2" type="ORF">IAA66_00910</name>
</gene>
<dbReference type="EMBL" id="DVFI01000012">
    <property type="protein sequence ID" value="HIQ62130.1"/>
    <property type="molecule type" value="Genomic_DNA"/>
</dbReference>
<comment type="caution">
    <text evidence="2">The sequence shown here is derived from an EMBL/GenBank/DDBJ whole genome shotgun (WGS) entry which is preliminary data.</text>
</comment>
<evidence type="ECO:0000313" key="3">
    <source>
        <dbReference type="Proteomes" id="UP000886819"/>
    </source>
</evidence>
<dbReference type="GO" id="GO:0003937">
    <property type="term" value="F:IMP cyclohydrolase activity"/>
    <property type="evidence" value="ECO:0007669"/>
    <property type="project" value="InterPro"/>
</dbReference>
<dbReference type="InterPro" id="IPR020600">
    <property type="entry name" value="IMP_cyclohydrolase-like"/>
</dbReference>
<organism evidence="2 3">
    <name type="scientific">Candidatus Avichristensenella intestinipullorum</name>
    <dbReference type="NCBI Taxonomy" id="2840693"/>
    <lineage>
        <taxon>Bacteria</taxon>
        <taxon>Bacillati</taxon>
        <taxon>Bacillota</taxon>
        <taxon>Clostridia</taxon>
        <taxon>Candidatus Avichristensenella</taxon>
    </lineage>
</organism>
<name>A0A9D0YWC5_9FIRM</name>
<proteinExistence type="predicted"/>
<dbReference type="SUPFAM" id="SSF75569">
    <property type="entry name" value="Archaeal IMP cyclohydrolase PurO"/>
    <property type="match status" value="1"/>
</dbReference>
<evidence type="ECO:0000259" key="1">
    <source>
        <dbReference type="Pfam" id="PF07826"/>
    </source>
</evidence>
<dbReference type="Gene3D" id="3.60.20.20">
    <property type="entry name" value="Inosine monophosphate cyclohydrolase-like"/>
    <property type="match status" value="1"/>
</dbReference>
<protein>
    <submittedName>
        <fullName evidence="2">IMP cyclohydrolase</fullName>
    </submittedName>
</protein>
<feature type="domain" description="Inosine monophosphate cyclohydrolase-like" evidence="1">
    <location>
        <begin position="15"/>
        <end position="222"/>
    </location>
</feature>
<evidence type="ECO:0000313" key="2">
    <source>
        <dbReference type="EMBL" id="HIQ62130.1"/>
    </source>
</evidence>
<dbReference type="Proteomes" id="UP000886819">
    <property type="component" value="Unassembled WGS sequence"/>
</dbReference>
<reference evidence="2" key="1">
    <citation type="submission" date="2020-10" db="EMBL/GenBank/DDBJ databases">
        <authorList>
            <person name="Gilroy R."/>
        </authorList>
    </citation>
    <scope>NUCLEOTIDE SEQUENCE</scope>
    <source>
        <strain evidence="2">ChiHile30-977</strain>
    </source>
</reference>
<dbReference type="InterPro" id="IPR036795">
    <property type="entry name" value="IMP_cyclohydrolase-like_sf"/>
</dbReference>
<dbReference type="AlphaFoldDB" id="A0A9D0YWC5"/>
<accession>A0A9D0YWC5</accession>
<sequence length="237" mass="26066">MAMLTLSAAVSQSAYPGRGILVGRSANGRSALCAYFIMGRSVNSRNRVFAAEGDGLRTRVYNPSLLSDPSLILYAPVRVLGPHTILTNGDQTDTVYEFLRRGDSFEAALRTRSFEPDAPHYTPRISALLTRHDGGFSYRLSILKSLHGDPSCCCRFFYEYDAPACGVGHFLHTYQGDGSPLPSFAGEPETVAMPDDLDQFARTLWDYLDADNRVSLFARAIDLETGAAQTRLFNKHG</sequence>
<dbReference type="Pfam" id="PF07826">
    <property type="entry name" value="IMP_cyclohyd"/>
    <property type="match status" value="1"/>
</dbReference>